<dbReference type="InterPro" id="IPR015866">
    <property type="entry name" value="Ser-tRNA-synth_1_N"/>
</dbReference>
<dbReference type="PIRSF" id="PIRSF001529">
    <property type="entry name" value="Ser-tRNA-synth_IIa"/>
    <property type="match status" value="1"/>
</dbReference>
<accession>A0A6J7IP96</accession>
<dbReference type="GO" id="GO:0005524">
    <property type="term" value="F:ATP binding"/>
    <property type="evidence" value="ECO:0007669"/>
    <property type="project" value="UniProtKB-KW"/>
</dbReference>
<proteinExistence type="predicted"/>
<dbReference type="InterPro" id="IPR033729">
    <property type="entry name" value="SerRS_core"/>
</dbReference>
<dbReference type="PROSITE" id="PS50862">
    <property type="entry name" value="AA_TRNA_LIGASE_II"/>
    <property type="match status" value="1"/>
</dbReference>
<dbReference type="CDD" id="cd00770">
    <property type="entry name" value="SerRS_core"/>
    <property type="match status" value="1"/>
</dbReference>
<dbReference type="InterPro" id="IPR010978">
    <property type="entry name" value="tRNA-bd_arm"/>
</dbReference>
<dbReference type="EC" id="6.1.1.11" evidence="1"/>
<evidence type="ECO:0000256" key="2">
    <source>
        <dbReference type="ARBA" id="ARBA00022598"/>
    </source>
</evidence>
<evidence type="ECO:0000256" key="3">
    <source>
        <dbReference type="ARBA" id="ARBA00022741"/>
    </source>
</evidence>
<evidence type="ECO:0000256" key="7">
    <source>
        <dbReference type="ARBA" id="ARBA00031113"/>
    </source>
</evidence>
<dbReference type="GO" id="GO:0006434">
    <property type="term" value="P:seryl-tRNA aminoacylation"/>
    <property type="evidence" value="ECO:0007669"/>
    <property type="project" value="InterPro"/>
</dbReference>
<dbReference type="Gene3D" id="3.30.930.10">
    <property type="entry name" value="Bira Bifunctional Protein, Domain 2"/>
    <property type="match status" value="1"/>
</dbReference>
<dbReference type="AlphaFoldDB" id="A0A6J7IP96"/>
<feature type="region of interest" description="Disordered" evidence="9">
    <location>
        <begin position="133"/>
        <end position="153"/>
    </location>
</feature>
<dbReference type="InterPro" id="IPR006195">
    <property type="entry name" value="aa-tRNA-synth_II"/>
</dbReference>
<dbReference type="Pfam" id="PF02403">
    <property type="entry name" value="Seryl_tRNA_N"/>
    <property type="match status" value="1"/>
</dbReference>
<keyword evidence="4" id="KW-0067">ATP-binding</keyword>
<evidence type="ECO:0000259" key="10">
    <source>
        <dbReference type="PROSITE" id="PS50862"/>
    </source>
</evidence>
<dbReference type="InterPro" id="IPR002317">
    <property type="entry name" value="Ser-tRNA-ligase_type_1"/>
</dbReference>
<keyword evidence="5" id="KW-0648">Protein biosynthesis</keyword>
<dbReference type="Gene3D" id="1.10.287.40">
    <property type="entry name" value="Serine-tRNA synthetase, tRNA binding domain"/>
    <property type="match status" value="1"/>
</dbReference>
<dbReference type="GO" id="GO:0004828">
    <property type="term" value="F:serine-tRNA ligase activity"/>
    <property type="evidence" value="ECO:0007669"/>
    <property type="project" value="UniProtKB-EC"/>
</dbReference>
<dbReference type="PANTHER" id="PTHR11778">
    <property type="entry name" value="SERYL-TRNA SYNTHETASE"/>
    <property type="match status" value="1"/>
</dbReference>
<keyword evidence="8" id="KW-0175">Coiled coil</keyword>
<evidence type="ECO:0000313" key="11">
    <source>
        <dbReference type="EMBL" id="CAB4932142.1"/>
    </source>
</evidence>
<evidence type="ECO:0000256" key="6">
    <source>
        <dbReference type="ARBA" id="ARBA00023146"/>
    </source>
</evidence>
<evidence type="ECO:0000256" key="8">
    <source>
        <dbReference type="SAM" id="Coils"/>
    </source>
</evidence>
<dbReference type="InterPro" id="IPR045864">
    <property type="entry name" value="aa-tRNA-synth_II/BPL/LPL"/>
</dbReference>
<dbReference type="PRINTS" id="PR00981">
    <property type="entry name" value="TRNASYNTHSER"/>
</dbReference>
<dbReference type="NCBIfam" id="TIGR00414">
    <property type="entry name" value="serS"/>
    <property type="match status" value="1"/>
</dbReference>
<keyword evidence="3" id="KW-0547">Nucleotide-binding</keyword>
<dbReference type="EMBL" id="CAFBMK010000171">
    <property type="protein sequence ID" value="CAB4932142.1"/>
    <property type="molecule type" value="Genomic_DNA"/>
</dbReference>
<reference evidence="11" key="1">
    <citation type="submission" date="2020-05" db="EMBL/GenBank/DDBJ databases">
        <authorList>
            <person name="Chiriac C."/>
            <person name="Salcher M."/>
            <person name="Ghai R."/>
            <person name="Kavagutti S V."/>
        </authorList>
    </citation>
    <scope>NUCLEOTIDE SEQUENCE</scope>
</reference>
<dbReference type="InterPro" id="IPR042103">
    <property type="entry name" value="SerRS_1_N_sf"/>
</dbReference>
<keyword evidence="2" id="KW-0436">Ligase</keyword>
<gene>
    <name evidence="11" type="ORF">UFOPK3564_02434</name>
</gene>
<dbReference type="Pfam" id="PF00587">
    <property type="entry name" value="tRNA-synt_2b"/>
    <property type="match status" value="1"/>
</dbReference>
<organism evidence="11">
    <name type="scientific">freshwater metagenome</name>
    <dbReference type="NCBI Taxonomy" id="449393"/>
    <lineage>
        <taxon>unclassified sequences</taxon>
        <taxon>metagenomes</taxon>
        <taxon>ecological metagenomes</taxon>
    </lineage>
</organism>
<evidence type="ECO:0000256" key="9">
    <source>
        <dbReference type="SAM" id="MobiDB-lite"/>
    </source>
</evidence>
<sequence>MLDLKALRRDPDAARAALARRGGTDAEAFDAVLVLDERRRELLPQLETLRAEQNAANGAIAQAKKAAKASGDGTAADAAVAAMRDVSARAKAIQEELAAVEADLADQQARLPNLPHADAPPQDTVVRTVGEPALDGLGARPGADATDVAPPAAEPRDHLELAGAHRVDMERGAKLSGSRFAYLRGDLVFLELALVQWALSKLRDKGHEAVIPPVLVREDALYGTGFLPDTEQQIYALPGDDLYLVGTSEVALASMHAGEILEVAELPLRYAGFSPCFRREAGAAGASDRGLFRVHQFDKVEMFSFVPPEDAEEEHARLLAIEEEILTDLGIPYQVVDIAVDDLGASAARKFDCEAWLPSQGQYRELTSTSNTTDFQARRLGTRLKDSRPESARKPEPLATLNGTAVAVGRTIIALLEHGQREDGTIVLPECLTPFGAPRVLPAAR</sequence>
<evidence type="ECO:0000256" key="5">
    <source>
        <dbReference type="ARBA" id="ARBA00022917"/>
    </source>
</evidence>
<feature type="coiled-coil region" evidence="8">
    <location>
        <begin position="46"/>
        <end position="110"/>
    </location>
</feature>
<evidence type="ECO:0000256" key="1">
    <source>
        <dbReference type="ARBA" id="ARBA00012840"/>
    </source>
</evidence>
<protein>
    <recommendedName>
        <fullName evidence="1">serine--tRNA ligase</fullName>
        <ecNumber evidence="1">6.1.1.11</ecNumber>
    </recommendedName>
    <alternativeName>
        <fullName evidence="7">Seryl-tRNA synthetase</fullName>
    </alternativeName>
</protein>
<name>A0A6J7IP96_9ZZZZ</name>
<dbReference type="SUPFAM" id="SSF55681">
    <property type="entry name" value="Class II aaRS and biotin synthetases"/>
    <property type="match status" value="1"/>
</dbReference>
<dbReference type="InterPro" id="IPR002314">
    <property type="entry name" value="aa-tRNA-synt_IIb"/>
</dbReference>
<feature type="domain" description="Aminoacyl-transfer RNA synthetases class-II family profile" evidence="10">
    <location>
        <begin position="157"/>
        <end position="429"/>
    </location>
</feature>
<evidence type="ECO:0000256" key="4">
    <source>
        <dbReference type="ARBA" id="ARBA00022840"/>
    </source>
</evidence>
<keyword evidence="6" id="KW-0030">Aminoacyl-tRNA synthetase</keyword>
<dbReference type="SUPFAM" id="SSF46589">
    <property type="entry name" value="tRNA-binding arm"/>
    <property type="match status" value="1"/>
</dbReference>